<dbReference type="InterPro" id="IPR036236">
    <property type="entry name" value="Znf_C2H2_sf"/>
</dbReference>
<dbReference type="EMBL" id="OU895878">
    <property type="protein sequence ID" value="CAG9803245.1"/>
    <property type="molecule type" value="Genomic_DNA"/>
</dbReference>
<accession>A0A9N9WRP6</accession>
<gene>
    <name evidence="9" type="ORF">CHIRRI_LOCUS6146</name>
</gene>
<dbReference type="SUPFAM" id="SSF57667">
    <property type="entry name" value="beta-beta-alpha zinc fingers"/>
    <property type="match status" value="2"/>
</dbReference>
<dbReference type="PROSITE" id="PS50157">
    <property type="entry name" value="ZINC_FINGER_C2H2_2"/>
    <property type="match status" value="5"/>
</dbReference>
<feature type="domain" description="C2H2-type" evidence="7">
    <location>
        <begin position="377"/>
        <end position="407"/>
    </location>
</feature>
<dbReference type="InterPro" id="IPR012934">
    <property type="entry name" value="Znf_AD"/>
</dbReference>
<keyword evidence="1 6" id="KW-0479">Metal-binding</keyword>
<evidence type="ECO:0000313" key="9">
    <source>
        <dbReference type="EMBL" id="CAG9803245.1"/>
    </source>
</evidence>
<keyword evidence="4 6" id="KW-0862">Zinc</keyword>
<feature type="domain" description="C2H2-type" evidence="7">
    <location>
        <begin position="322"/>
        <end position="349"/>
    </location>
</feature>
<sequence>MDILETSCRFCLTDRSRDVRMLELDESIEQLFFDLTQIRLTYYSSHPNIPHSICETCYRDLMKCLDIKKLFIDNQIELDKKILIILHNVDIKHELESDIHPSKTETADPYIDHENLSNLEASSQTVLIFEHNQIDLKECPQCFDLFEHAEFTKHIQTHQNRHACHSCSYSSPKFDRLQKHCLKVHKTEATIKEKLIKNKVDEKQQCAVCGSFVKNLIEHLKFTHNQAKKSFYCDHCSYSCYFKTKIERHLQKHIPKEFRNLIKCPDCSFLCSRKDALKSHIMTMHQINRQKIYDCQHCKKSFYNTSQLNIHTKSVHQNIRNHLCQHCGKAFFTTKDLKIHSARHFEKNEKCSECDAIFFCRVDLRRHVRHKHMPASIICQIQNCQLKFHTNSQLKTHIKTRHEHLKQYICNFCGSSFAQYNNMKRHIDSVHKALRIHCPVDNCTYSITRKDKYKTHLIKAHKNIDEKMREIVLKNVKYE</sequence>
<evidence type="ECO:0000256" key="2">
    <source>
        <dbReference type="ARBA" id="ARBA00022737"/>
    </source>
</evidence>
<keyword evidence="3 5" id="KW-0863">Zinc-finger</keyword>
<reference evidence="9" key="1">
    <citation type="submission" date="2022-01" db="EMBL/GenBank/DDBJ databases">
        <authorList>
            <person name="King R."/>
        </authorList>
    </citation>
    <scope>NUCLEOTIDE SEQUENCE</scope>
</reference>
<dbReference type="InterPro" id="IPR013087">
    <property type="entry name" value="Znf_C2H2_type"/>
</dbReference>
<dbReference type="AlphaFoldDB" id="A0A9N9WRP6"/>
<dbReference type="PROSITE" id="PS00028">
    <property type="entry name" value="ZINC_FINGER_C2H2_1"/>
    <property type="match status" value="5"/>
</dbReference>
<dbReference type="SMART" id="SM00355">
    <property type="entry name" value="ZnF_C2H2"/>
    <property type="match status" value="11"/>
</dbReference>
<evidence type="ECO:0000313" key="10">
    <source>
        <dbReference type="Proteomes" id="UP001153620"/>
    </source>
</evidence>
<dbReference type="PANTHER" id="PTHR24379">
    <property type="entry name" value="KRAB AND ZINC FINGER DOMAIN-CONTAINING"/>
    <property type="match status" value="1"/>
</dbReference>
<reference evidence="9" key="2">
    <citation type="submission" date="2022-10" db="EMBL/GenBank/DDBJ databases">
        <authorList>
            <consortium name="ENA_rothamsted_submissions"/>
            <consortium name="culmorum"/>
            <person name="King R."/>
        </authorList>
    </citation>
    <scope>NUCLEOTIDE SEQUENCE</scope>
</reference>
<feature type="domain" description="C2H2-type" evidence="7">
    <location>
        <begin position="408"/>
        <end position="436"/>
    </location>
</feature>
<feature type="domain" description="C2H2-type" evidence="7">
    <location>
        <begin position="293"/>
        <end position="321"/>
    </location>
</feature>
<protein>
    <submittedName>
        <fullName evidence="9">Uncharacterized protein</fullName>
    </submittedName>
</protein>
<evidence type="ECO:0000259" key="8">
    <source>
        <dbReference type="PROSITE" id="PS51915"/>
    </source>
</evidence>
<feature type="binding site" evidence="6">
    <location>
        <position position="11"/>
    </location>
    <ligand>
        <name>Zn(2+)</name>
        <dbReference type="ChEBI" id="CHEBI:29105"/>
    </ligand>
</feature>
<dbReference type="Gene3D" id="3.30.160.60">
    <property type="entry name" value="Classic Zinc Finger"/>
    <property type="match status" value="3"/>
</dbReference>
<evidence type="ECO:0000259" key="7">
    <source>
        <dbReference type="PROSITE" id="PS50157"/>
    </source>
</evidence>
<dbReference type="OrthoDB" id="6077919at2759"/>
<feature type="binding site" evidence="6">
    <location>
        <position position="57"/>
    </location>
    <ligand>
        <name>Zn(2+)</name>
        <dbReference type="ChEBI" id="CHEBI:29105"/>
    </ligand>
</feature>
<feature type="domain" description="C2H2-type" evidence="7">
    <location>
        <begin position="349"/>
        <end position="372"/>
    </location>
</feature>
<dbReference type="GO" id="GO:0005634">
    <property type="term" value="C:nucleus"/>
    <property type="evidence" value="ECO:0007669"/>
    <property type="project" value="InterPro"/>
</dbReference>
<keyword evidence="10" id="KW-1185">Reference proteome</keyword>
<dbReference type="PROSITE" id="PS51915">
    <property type="entry name" value="ZAD"/>
    <property type="match status" value="1"/>
</dbReference>
<evidence type="ECO:0000256" key="4">
    <source>
        <dbReference type="ARBA" id="ARBA00022833"/>
    </source>
</evidence>
<evidence type="ECO:0000256" key="5">
    <source>
        <dbReference type="PROSITE-ProRule" id="PRU00042"/>
    </source>
</evidence>
<name>A0A9N9WRP6_9DIPT</name>
<evidence type="ECO:0000256" key="6">
    <source>
        <dbReference type="PROSITE-ProRule" id="PRU01263"/>
    </source>
</evidence>
<proteinExistence type="predicted"/>
<dbReference type="Pfam" id="PF00096">
    <property type="entry name" value="zf-C2H2"/>
    <property type="match status" value="3"/>
</dbReference>
<evidence type="ECO:0000256" key="1">
    <source>
        <dbReference type="ARBA" id="ARBA00022723"/>
    </source>
</evidence>
<dbReference type="Proteomes" id="UP001153620">
    <property type="component" value="Chromosome 2"/>
</dbReference>
<dbReference type="GO" id="GO:0008270">
    <property type="term" value="F:zinc ion binding"/>
    <property type="evidence" value="ECO:0007669"/>
    <property type="project" value="UniProtKB-UniRule"/>
</dbReference>
<feature type="binding site" evidence="6">
    <location>
        <position position="54"/>
    </location>
    <ligand>
        <name>Zn(2+)</name>
        <dbReference type="ChEBI" id="CHEBI:29105"/>
    </ligand>
</feature>
<dbReference type="SMART" id="SM00868">
    <property type="entry name" value="zf-AD"/>
    <property type="match status" value="1"/>
</dbReference>
<feature type="binding site" evidence="6">
    <location>
        <position position="8"/>
    </location>
    <ligand>
        <name>Zn(2+)</name>
        <dbReference type="ChEBI" id="CHEBI:29105"/>
    </ligand>
</feature>
<feature type="domain" description="ZAD" evidence="8">
    <location>
        <begin position="6"/>
        <end position="81"/>
    </location>
</feature>
<evidence type="ECO:0000256" key="3">
    <source>
        <dbReference type="ARBA" id="ARBA00022771"/>
    </source>
</evidence>
<dbReference type="PANTHER" id="PTHR24379:SF121">
    <property type="entry name" value="C2H2-TYPE DOMAIN-CONTAINING PROTEIN"/>
    <property type="match status" value="1"/>
</dbReference>
<keyword evidence="2" id="KW-0677">Repeat</keyword>
<organism evidence="9 10">
    <name type="scientific">Chironomus riparius</name>
    <dbReference type="NCBI Taxonomy" id="315576"/>
    <lineage>
        <taxon>Eukaryota</taxon>
        <taxon>Metazoa</taxon>
        <taxon>Ecdysozoa</taxon>
        <taxon>Arthropoda</taxon>
        <taxon>Hexapoda</taxon>
        <taxon>Insecta</taxon>
        <taxon>Pterygota</taxon>
        <taxon>Neoptera</taxon>
        <taxon>Endopterygota</taxon>
        <taxon>Diptera</taxon>
        <taxon>Nematocera</taxon>
        <taxon>Chironomoidea</taxon>
        <taxon>Chironomidae</taxon>
        <taxon>Chironominae</taxon>
        <taxon>Chironomus</taxon>
    </lineage>
</organism>